<reference evidence="2" key="1">
    <citation type="journal article" date="2014" name="Proc. Natl. Acad. Sci. U.S.A.">
        <title>Extensive sampling of basidiomycete genomes demonstrates inadequacy of the white-rot/brown-rot paradigm for wood decay fungi.</title>
        <authorList>
            <person name="Riley R."/>
            <person name="Salamov A.A."/>
            <person name="Brown D.W."/>
            <person name="Nagy L.G."/>
            <person name="Floudas D."/>
            <person name="Held B.W."/>
            <person name="Levasseur A."/>
            <person name="Lombard V."/>
            <person name="Morin E."/>
            <person name="Otillar R."/>
            <person name="Lindquist E.A."/>
            <person name="Sun H."/>
            <person name="LaButti K.M."/>
            <person name="Schmutz J."/>
            <person name="Jabbour D."/>
            <person name="Luo H."/>
            <person name="Baker S.E."/>
            <person name="Pisabarro A.G."/>
            <person name="Walton J.D."/>
            <person name="Blanchette R.A."/>
            <person name="Henrissat B."/>
            <person name="Martin F."/>
            <person name="Cullen D."/>
            <person name="Hibbett D.S."/>
            <person name="Grigoriev I.V."/>
        </authorList>
    </citation>
    <scope>NUCLEOTIDE SEQUENCE [LARGE SCALE GENOMIC DNA]</scope>
    <source>
        <strain evidence="2">FD-172 SS1</strain>
    </source>
</reference>
<dbReference type="SUPFAM" id="SSF52058">
    <property type="entry name" value="L domain-like"/>
    <property type="match status" value="1"/>
</dbReference>
<dbReference type="Proteomes" id="UP000027195">
    <property type="component" value="Unassembled WGS sequence"/>
</dbReference>
<sequence length="384" mass="43970">MHNPTLPEKLSLIIQLCDPDQLTLCMLDTRSLVALALTCKHLYRLISPFYTHRHIYITNDTTTAHMKAFFHSASTNRSAMVHTRSFLLKTSGRRVGFLEEDSFLGSIARVFDLMPNARFIALHDMRRLVHPYPQVLSALLKFPRLQELELSRFAHVDLAALVNLRGLRSASFHKPLYTQFSPFPLHVSNVKRILLASRSTLEEISLGDLDLSFNLISSQAADDAAVYGADMKWPLVRSLRLFRCEALRWTPDLSLAFPLVRCFESPDHLEWVDCVDNHQFFSRLVSLRGPLQVLRVAKRAGAKLARVVVSESILIDWDLRLCDYLPPCVRILHLETWGGLTELEFSHKLLWNVVRAMPNLEYLRLEIPSGKFCDVYLTSMVSLM</sequence>
<dbReference type="EMBL" id="KL198054">
    <property type="protein sequence ID" value="KDQ11907.1"/>
    <property type="molecule type" value="Genomic_DNA"/>
</dbReference>
<keyword evidence="2" id="KW-1185">Reference proteome</keyword>
<evidence type="ECO:0000313" key="2">
    <source>
        <dbReference type="Proteomes" id="UP000027195"/>
    </source>
</evidence>
<dbReference type="HOGENOM" id="CLU_719590_0_0_1"/>
<organism evidence="1 2">
    <name type="scientific">Botryobasidium botryosum (strain FD-172 SS1)</name>
    <dbReference type="NCBI Taxonomy" id="930990"/>
    <lineage>
        <taxon>Eukaryota</taxon>
        <taxon>Fungi</taxon>
        <taxon>Dikarya</taxon>
        <taxon>Basidiomycota</taxon>
        <taxon>Agaricomycotina</taxon>
        <taxon>Agaricomycetes</taxon>
        <taxon>Cantharellales</taxon>
        <taxon>Botryobasidiaceae</taxon>
        <taxon>Botryobasidium</taxon>
    </lineage>
</organism>
<dbReference type="InterPro" id="IPR036047">
    <property type="entry name" value="F-box-like_dom_sf"/>
</dbReference>
<gene>
    <name evidence="1" type="ORF">BOTBODRAFT_176901</name>
</gene>
<dbReference type="SUPFAM" id="SSF81383">
    <property type="entry name" value="F-box domain"/>
    <property type="match status" value="1"/>
</dbReference>
<dbReference type="InParanoid" id="A0A067MJ73"/>
<accession>A0A067MJ73</accession>
<protein>
    <recommendedName>
        <fullName evidence="3">F-box domain-containing protein</fullName>
    </recommendedName>
</protein>
<name>A0A067MJ73_BOTB1</name>
<evidence type="ECO:0000313" key="1">
    <source>
        <dbReference type="EMBL" id="KDQ11907.1"/>
    </source>
</evidence>
<proteinExistence type="predicted"/>
<evidence type="ECO:0008006" key="3">
    <source>
        <dbReference type="Google" id="ProtNLM"/>
    </source>
</evidence>
<dbReference type="AlphaFoldDB" id="A0A067MJ73"/>